<proteinExistence type="inferred from homology"/>
<name>A0ABS7F3B7_9PROT</name>
<dbReference type="SMART" id="SM00400">
    <property type="entry name" value="ZnF_CHCC"/>
    <property type="match status" value="1"/>
</dbReference>
<evidence type="ECO:0000256" key="5">
    <source>
        <dbReference type="ARBA" id="ARBA00022705"/>
    </source>
</evidence>
<comment type="subunit">
    <text evidence="12">Monomer. Interacts with DnaB.</text>
</comment>
<evidence type="ECO:0000256" key="4">
    <source>
        <dbReference type="ARBA" id="ARBA00022695"/>
    </source>
</evidence>
<dbReference type="RefSeq" id="WP_220117818.1">
    <property type="nucleotide sequence ID" value="NZ_JAHZUY010000028.1"/>
</dbReference>
<dbReference type="InterPro" id="IPR002694">
    <property type="entry name" value="Znf_CHC2"/>
</dbReference>
<keyword evidence="3 12" id="KW-0808">Transferase</keyword>
<evidence type="ECO:0000256" key="2">
    <source>
        <dbReference type="ARBA" id="ARBA00022515"/>
    </source>
</evidence>
<dbReference type="InterPro" id="IPR030846">
    <property type="entry name" value="DnaG_bac"/>
</dbReference>
<reference evidence="15 16" key="1">
    <citation type="submission" date="2021-08" db="EMBL/GenBank/DDBJ databases">
        <title>Caldovatus sediminis gen. nov., sp. nov., a moderately thermophilic bacterium isolated from a hot spring.</title>
        <authorList>
            <person name="Hu C.-J."/>
            <person name="Li W.-J."/>
            <person name="Xian W.-D."/>
        </authorList>
    </citation>
    <scope>NUCLEOTIDE SEQUENCE [LARGE SCALE GENOMIC DNA]</scope>
    <source>
        <strain evidence="15 16">SYSU G05006</strain>
    </source>
</reference>
<dbReference type="Pfam" id="PF01807">
    <property type="entry name" value="Zn_ribbon_DnaG"/>
    <property type="match status" value="1"/>
</dbReference>
<evidence type="ECO:0000313" key="16">
    <source>
        <dbReference type="Proteomes" id="UP001519924"/>
    </source>
</evidence>
<dbReference type="NCBIfam" id="TIGR01391">
    <property type="entry name" value="dnaG"/>
    <property type="match status" value="1"/>
</dbReference>
<dbReference type="InterPro" id="IPR037068">
    <property type="entry name" value="DNA_primase_core_N_sf"/>
</dbReference>
<dbReference type="SMART" id="SM00493">
    <property type="entry name" value="TOPRIM"/>
    <property type="match status" value="1"/>
</dbReference>
<comment type="caution">
    <text evidence="12">Lacks conserved residue(s) required for the propagation of feature annotation.</text>
</comment>
<feature type="domain" description="Toprim" evidence="14">
    <location>
        <begin position="255"/>
        <end position="337"/>
    </location>
</feature>
<gene>
    <name evidence="12 15" type="primary">dnaG</name>
    <name evidence="15" type="ORF">K1J50_11310</name>
</gene>
<keyword evidence="5 12" id="KW-0235">DNA replication</keyword>
<comment type="caution">
    <text evidence="15">The sequence shown here is derived from an EMBL/GenBank/DDBJ whole genome shotgun (WGS) entry which is preliminary data.</text>
</comment>
<keyword evidence="2 12" id="KW-0639">Primosome</keyword>
<dbReference type="SUPFAM" id="SSF56731">
    <property type="entry name" value="DNA primase core"/>
    <property type="match status" value="1"/>
</dbReference>
<dbReference type="InterPro" id="IPR034151">
    <property type="entry name" value="TOPRIM_DnaG_bac"/>
</dbReference>
<accession>A0ABS7F3B7</accession>
<dbReference type="Gene3D" id="3.90.980.10">
    <property type="entry name" value="DNA primase, catalytic core, N-terminal domain"/>
    <property type="match status" value="1"/>
</dbReference>
<keyword evidence="7" id="KW-0863">Zinc-finger</keyword>
<feature type="compositionally biased region" description="Pro residues" evidence="13">
    <location>
        <begin position="433"/>
        <end position="446"/>
    </location>
</feature>
<evidence type="ECO:0000256" key="7">
    <source>
        <dbReference type="ARBA" id="ARBA00022771"/>
    </source>
</evidence>
<dbReference type="Proteomes" id="UP001519924">
    <property type="component" value="Unassembled WGS sequence"/>
</dbReference>
<dbReference type="InterPro" id="IPR006171">
    <property type="entry name" value="TOPRIM_dom"/>
</dbReference>
<dbReference type="InterPro" id="IPR050219">
    <property type="entry name" value="DnaG_primase"/>
</dbReference>
<keyword evidence="6" id="KW-0479">Metal-binding</keyword>
<dbReference type="PANTHER" id="PTHR30313">
    <property type="entry name" value="DNA PRIMASE"/>
    <property type="match status" value="1"/>
</dbReference>
<dbReference type="InterPro" id="IPR036977">
    <property type="entry name" value="DNA_primase_Znf_CHC2"/>
</dbReference>
<dbReference type="Pfam" id="PF08275">
    <property type="entry name" value="DNAG_N"/>
    <property type="match status" value="1"/>
</dbReference>
<dbReference type="Gene3D" id="3.90.580.10">
    <property type="entry name" value="Zinc finger, CHC2-type domain"/>
    <property type="match status" value="1"/>
</dbReference>
<dbReference type="CDD" id="cd03364">
    <property type="entry name" value="TOPRIM_DnaG_primases"/>
    <property type="match status" value="1"/>
</dbReference>
<keyword evidence="11 12" id="KW-0804">Transcription</keyword>
<dbReference type="InterPro" id="IPR006295">
    <property type="entry name" value="DNA_primase_DnaG"/>
</dbReference>
<evidence type="ECO:0000256" key="1">
    <source>
        <dbReference type="ARBA" id="ARBA00022478"/>
    </source>
</evidence>
<dbReference type="PANTHER" id="PTHR30313:SF2">
    <property type="entry name" value="DNA PRIMASE"/>
    <property type="match status" value="1"/>
</dbReference>
<evidence type="ECO:0000259" key="14">
    <source>
        <dbReference type="PROSITE" id="PS50880"/>
    </source>
</evidence>
<evidence type="ECO:0000256" key="11">
    <source>
        <dbReference type="ARBA" id="ARBA00023163"/>
    </source>
</evidence>
<organism evidence="15 16">
    <name type="scientific">Caldovatus aquaticus</name>
    <dbReference type="NCBI Taxonomy" id="2865671"/>
    <lineage>
        <taxon>Bacteria</taxon>
        <taxon>Pseudomonadati</taxon>
        <taxon>Pseudomonadota</taxon>
        <taxon>Alphaproteobacteria</taxon>
        <taxon>Acetobacterales</taxon>
        <taxon>Roseomonadaceae</taxon>
        <taxon>Caldovatus</taxon>
    </lineage>
</organism>
<dbReference type="EC" id="2.7.7.101" evidence="12"/>
<dbReference type="PROSITE" id="PS50880">
    <property type="entry name" value="TOPRIM"/>
    <property type="match status" value="1"/>
</dbReference>
<keyword evidence="16" id="KW-1185">Reference proteome</keyword>
<evidence type="ECO:0000256" key="8">
    <source>
        <dbReference type="ARBA" id="ARBA00022833"/>
    </source>
</evidence>
<keyword evidence="8" id="KW-0862">Zinc</keyword>
<dbReference type="Pfam" id="PF13662">
    <property type="entry name" value="Toprim_4"/>
    <property type="match status" value="1"/>
</dbReference>
<evidence type="ECO:0000256" key="10">
    <source>
        <dbReference type="ARBA" id="ARBA00023125"/>
    </source>
</evidence>
<dbReference type="SUPFAM" id="SSF57783">
    <property type="entry name" value="Zinc beta-ribbon"/>
    <property type="match status" value="1"/>
</dbReference>
<feature type="region of interest" description="Disordered" evidence="13">
    <location>
        <begin position="426"/>
        <end position="447"/>
    </location>
</feature>
<sequence length="613" mass="65578">MALPSAFLDELRARTPLAALIGRKVRLARAGGRQWKGCCPFHQEKTPSFYVYEDHFHCFGCGAHGDAIAFLMRAEGASFPEAVERLAAEAGLEVPKPSAAAAEREREARDLHAVLAAAAAAFARRLRLPEGQPALDYLRRRGLSEETIARFGLGWSGAGRGALAADLRAEGIAPEQLVAAGLLKPREDEGGFADFFFHRVMFPIRDRRGRVIGFGGRLLGDGQPKYVNSPETALFRKRRALYGLDLAREAAFRGAAVVVVEGYMDVIALHQAGFAGAVAPLGTALTEEQLEELWRLTPEPVLCFDGDAAGARAAERAAMAALPLLAPERTLRIATLPAGEDPDTLLAKQGPQAFQAVLDAARPLAEALFTILAGRRLPEAPEQRAALRHRLVAAAGAIRDRALAAEYRRALLDRFFAAARRPAGAPRLRGAPAAPPPRLPRPPVDPPAVRRERARILLAITLRHPWLLAEVEEPLAALDLPQGAATRLRDAILACHAAASRAGAGALDSAGLMSQLASAGVADALAWALEGTGLPAAAMADAQPAEALDAWWHFFGYLRGEADLAEDRREAERALVETNDPAAQRRLIRLTEALAALRRGDGTSGRDGFAGDP</sequence>
<comment type="function">
    <text evidence="12">RNA polymerase that catalyzes the synthesis of short RNA molecules used as primers for DNA polymerase during DNA replication.</text>
</comment>
<evidence type="ECO:0000313" key="15">
    <source>
        <dbReference type="EMBL" id="MBW8270074.1"/>
    </source>
</evidence>
<evidence type="ECO:0000256" key="3">
    <source>
        <dbReference type="ARBA" id="ARBA00022679"/>
    </source>
</evidence>
<evidence type="ECO:0000256" key="13">
    <source>
        <dbReference type="SAM" id="MobiDB-lite"/>
    </source>
</evidence>
<comment type="catalytic activity">
    <reaction evidence="12">
        <text>ssDNA + n NTP = ssDNA/pppN(pN)n-1 hybrid + (n-1) diphosphate.</text>
        <dbReference type="EC" id="2.7.7.101"/>
    </reaction>
</comment>
<dbReference type="HAMAP" id="MF_00974">
    <property type="entry name" value="DNA_primase_DnaG"/>
    <property type="match status" value="1"/>
</dbReference>
<dbReference type="InterPro" id="IPR013264">
    <property type="entry name" value="DNAG_N"/>
</dbReference>
<evidence type="ECO:0000256" key="9">
    <source>
        <dbReference type="ARBA" id="ARBA00022842"/>
    </source>
</evidence>
<evidence type="ECO:0000256" key="6">
    <source>
        <dbReference type="ARBA" id="ARBA00022723"/>
    </source>
</evidence>
<dbReference type="Gene3D" id="3.40.1360.10">
    <property type="match status" value="1"/>
</dbReference>
<keyword evidence="9" id="KW-0460">Magnesium</keyword>
<comment type="similarity">
    <text evidence="12">Belongs to the DnaG primase family.</text>
</comment>
<evidence type="ECO:0000256" key="12">
    <source>
        <dbReference type="HAMAP-Rule" id="MF_00974"/>
    </source>
</evidence>
<dbReference type="EMBL" id="JAHZUY010000028">
    <property type="protein sequence ID" value="MBW8270074.1"/>
    <property type="molecule type" value="Genomic_DNA"/>
</dbReference>
<keyword evidence="10 12" id="KW-0238">DNA-binding</keyword>
<keyword evidence="4 12" id="KW-0548">Nucleotidyltransferase</keyword>
<protein>
    <recommendedName>
        <fullName evidence="12">DNA primase</fullName>
        <ecNumber evidence="12">2.7.7.101</ecNumber>
    </recommendedName>
</protein>
<keyword evidence="1 12" id="KW-0240">DNA-directed RNA polymerase</keyword>